<sequence>MKVVIVEDEFLTAQRLDGMLNKYDSNIEVQAILPSVADAVKWFKENQGTDLVFMDIHLEDGQCFQIFETINLEIPIIFTTAYDEYMIKAFKVNSIDYLMKPINFDELVQAIEKFKKLHSPACNEDENWPTEGLQQLMHSLQPGTASYKSRFLISLGSRLKTVETADIQYFYSADKITFLVTADNQRYPVEFSLDKLSALLNPTEFFRINRQTIVKLNAISAIHVFPKGKLKVDVQPAFKDELFVSLDRVTEFKEWLGK</sequence>
<evidence type="ECO:0000313" key="4">
    <source>
        <dbReference type="EMBL" id="PZX63420.1"/>
    </source>
</evidence>
<dbReference type="PANTHER" id="PTHR37299:SF1">
    <property type="entry name" value="STAGE 0 SPORULATION PROTEIN A HOMOLOG"/>
    <property type="match status" value="1"/>
</dbReference>
<reference evidence="4 5" key="1">
    <citation type="submission" date="2018-06" db="EMBL/GenBank/DDBJ databases">
        <title>Genomic Encyclopedia of Archaeal and Bacterial Type Strains, Phase II (KMG-II): from individual species to whole genera.</title>
        <authorList>
            <person name="Goeker M."/>
        </authorList>
    </citation>
    <scope>NUCLEOTIDE SEQUENCE [LARGE SCALE GENOMIC DNA]</scope>
    <source>
        <strain evidence="4 5">DSM 23241</strain>
    </source>
</reference>
<accession>A0A2W7RYA6</accession>
<feature type="domain" description="Response regulatory" evidence="2">
    <location>
        <begin position="2"/>
        <end position="115"/>
    </location>
</feature>
<evidence type="ECO:0000256" key="1">
    <source>
        <dbReference type="PROSITE-ProRule" id="PRU00169"/>
    </source>
</evidence>
<organism evidence="4 5">
    <name type="scientific">Hydrotalea sandarakina</name>
    <dbReference type="NCBI Taxonomy" id="1004304"/>
    <lineage>
        <taxon>Bacteria</taxon>
        <taxon>Pseudomonadati</taxon>
        <taxon>Bacteroidota</taxon>
        <taxon>Chitinophagia</taxon>
        <taxon>Chitinophagales</taxon>
        <taxon>Chitinophagaceae</taxon>
        <taxon>Hydrotalea</taxon>
    </lineage>
</organism>
<dbReference type="AlphaFoldDB" id="A0A2W7RYA6"/>
<keyword evidence="5" id="KW-1185">Reference proteome</keyword>
<evidence type="ECO:0000259" key="3">
    <source>
        <dbReference type="PROSITE" id="PS50930"/>
    </source>
</evidence>
<dbReference type="SUPFAM" id="SSF52172">
    <property type="entry name" value="CheY-like"/>
    <property type="match status" value="1"/>
</dbReference>
<dbReference type="PROSITE" id="PS50930">
    <property type="entry name" value="HTH_LYTTR"/>
    <property type="match status" value="1"/>
</dbReference>
<dbReference type="SMART" id="SM00850">
    <property type="entry name" value="LytTR"/>
    <property type="match status" value="1"/>
</dbReference>
<dbReference type="RefSeq" id="WP_111294034.1">
    <property type="nucleotide sequence ID" value="NZ_QKZV01000003.1"/>
</dbReference>
<feature type="domain" description="HTH LytTR-type" evidence="3">
    <location>
        <begin position="151"/>
        <end position="258"/>
    </location>
</feature>
<dbReference type="OrthoDB" id="2168082at2"/>
<dbReference type="InterPro" id="IPR011006">
    <property type="entry name" value="CheY-like_superfamily"/>
</dbReference>
<dbReference type="SMART" id="SM00448">
    <property type="entry name" value="REC"/>
    <property type="match status" value="1"/>
</dbReference>
<dbReference type="PROSITE" id="PS50110">
    <property type="entry name" value="RESPONSE_REGULATORY"/>
    <property type="match status" value="1"/>
</dbReference>
<dbReference type="InterPro" id="IPR001789">
    <property type="entry name" value="Sig_transdc_resp-reg_receiver"/>
</dbReference>
<dbReference type="InterPro" id="IPR007492">
    <property type="entry name" value="LytTR_DNA-bd_dom"/>
</dbReference>
<dbReference type="Gene3D" id="3.40.50.2300">
    <property type="match status" value="1"/>
</dbReference>
<evidence type="ECO:0000259" key="2">
    <source>
        <dbReference type="PROSITE" id="PS50110"/>
    </source>
</evidence>
<dbReference type="GO" id="GO:0000156">
    <property type="term" value="F:phosphorelay response regulator activity"/>
    <property type="evidence" value="ECO:0007669"/>
    <property type="project" value="InterPro"/>
</dbReference>
<keyword evidence="1" id="KW-0597">Phosphoprotein</keyword>
<dbReference type="Gene3D" id="2.40.50.1020">
    <property type="entry name" value="LytTr DNA-binding domain"/>
    <property type="match status" value="1"/>
</dbReference>
<dbReference type="GO" id="GO:0003677">
    <property type="term" value="F:DNA binding"/>
    <property type="evidence" value="ECO:0007669"/>
    <property type="project" value="InterPro"/>
</dbReference>
<dbReference type="EMBL" id="QKZV01000003">
    <property type="protein sequence ID" value="PZX63420.1"/>
    <property type="molecule type" value="Genomic_DNA"/>
</dbReference>
<feature type="modified residue" description="4-aspartylphosphate" evidence="1">
    <location>
        <position position="55"/>
    </location>
</feature>
<evidence type="ECO:0000313" key="5">
    <source>
        <dbReference type="Proteomes" id="UP000249720"/>
    </source>
</evidence>
<dbReference type="Pfam" id="PF00072">
    <property type="entry name" value="Response_reg"/>
    <property type="match status" value="1"/>
</dbReference>
<dbReference type="Proteomes" id="UP000249720">
    <property type="component" value="Unassembled WGS sequence"/>
</dbReference>
<comment type="caution">
    <text evidence="4">The sequence shown here is derived from an EMBL/GenBank/DDBJ whole genome shotgun (WGS) entry which is preliminary data.</text>
</comment>
<dbReference type="PANTHER" id="PTHR37299">
    <property type="entry name" value="TRANSCRIPTIONAL REGULATOR-RELATED"/>
    <property type="match status" value="1"/>
</dbReference>
<dbReference type="InterPro" id="IPR046947">
    <property type="entry name" value="LytR-like"/>
</dbReference>
<protein>
    <submittedName>
        <fullName evidence="4">LytTR family two component transcriptional regulator</fullName>
    </submittedName>
</protein>
<name>A0A2W7RYA6_9BACT</name>
<dbReference type="Pfam" id="PF04397">
    <property type="entry name" value="LytTR"/>
    <property type="match status" value="1"/>
</dbReference>
<gene>
    <name evidence="4" type="ORF">LX80_01063</name>
</gene>
<proteinExistence type="predicted"/>
<dbReference type="FunFam" id="3.40.50.2300:FF:000361">
    <property type="entry name" value="Two-component system response regulator"/>
    <property type="match status" value="1"/>
</dbReference>